<evidence type="ECO:0000256" key="1">
    <source>
        <dbReference type="ARBA" id="ARBA00004123"/>
    </source>
</evidence>
<dbReference type="GO" id="GO:0070182">
    <property type="term" value="F:DNA polymerase binding"/>
    <property type="evidence" value="ECO:0007669"/>
    <property type="project" value="TreeGrafter"/>
</dbReference>
<keyword evidence="2" id="KW-1017">Isopeptide bond</keyword>
<evidence type="ECO:0000256" key="5">
    <source>
        <dbReference type="ARBA" id="ARBA00093456"/>
    </source>
</evidence>
<reference evidence="6 7" key="1">
    <citation type="submission" date="2012-05" db="EMBL/GenBank/DDBJ databases">
        <title>Recombination and specialization in a pathogen metapopulation.</title>
        <authorList>
            <person name="Gardiner A."/>
            <person name="Kemen E."/>
            <person name="Schultz-Larsen T."/>
            <person name="MacLean D."/>
            <person name="Van Oosterhout C."/>
            <person name="Jones J.D.G."/>
        </authorList>
    </citation>
    <scope>NUCLEOTIDE SEQUENCE [LARGE SCALE GENOMIC DNA]</scope>
    <source>
        <strain evidence="6 7">Ac Nc2</strain>
    </source>
</reference>
<dbReference type="InParanoid" id="A0A024G5Z9"/>
<evidence type="ECO:0000256" key="3">
    <source>
        <dbReference type="ARBA" id="ARBA00022843"/>
    </source>
</evidence>
<dbReference type="PANTHER" id="PTHR32086:SF0">
    <property type="entry name" value="FANCONI ANEMIA GROUP D2 PROTEIN"/>
    <property type="match status" value="1"/>
</dbReference>
<comment type="caution">
    <text evidence="6">The sequence shown here is derived from an EMBL/GenBank/DDBJ whole genome shotgun (WGS) entry which is preliminary data.</text>
</comment>
<dbReference type="OrthoDB" id="27031at2759"/>
<keyword evidence="3" id="KW-0832">Ubl conjugation</keyword>
<dbReference type="GO" id="GO:0036297">
    <property type="term" value="P:interstrand cross-link repair"/>
    <property type="evidence" value="ECO:0007669"/>
    <property type="project" value="TreeGrafter"/>
</dbReference>
<dbReference type="GO" id="GO:0007129">
    <property type="term" value="P:homologous chromosome pairing at meiosis"/>
    <property type="evidence" value="ECO:0007669"/>
    <property type="project" value="TreeGrafter"/>
</dbReference>
<evidence type="ECO:0000256" key="2">
    <source>
        <dbReference type="ARBA" id="ARBA00022499"/>
    </source>
</evidence>
<sequence>MNFCAQLWQAYNLAERQGEIHQQLQFQLKEENSGLTSRQLCEQLEEYCAEPHALHQMLSLNTSQPGMPPKAYTFMSVLLCHEPFKADLTDLLIQKMIEHASTARAIDPSISHLILQELRSMENKNYKIVEKLLCALPIVPLPYQLEIIYLVPELSRDSEIPLVTEVLMDLFRQDDTLGKACLEALSNFQLSPRHLDCVIELTFEKIQSCLLEEIPNLITYIMECTTISSLEGKYRKLIEILEDRMHCVDTPTEGTKIEMKCAWDTIVRCVQLRPLWLEKYLVSLGKKELRGNQHFKKMEFWLLLVALGNSFYSSQALTFIRKLIVSDAIPLIVVGSAIQQYAWMLENEIMSLLHMSEMLIQSTEHSTLLPQFGAFCLIAIYTGVLSAEMVKSRETSSFYTREIILSLVGVCETARTSQAVDVALDALCWIVFEGSVDSDYISYKWIIESVNNDNPLHIKQASVKQYLHPLRRLLDHLQSFTFSQARKLFRLLFSIGSYEDSDLNQMIKKQLHQSDIRYLALGIIAATAKIREMIAPFGSKLKDFNDGKEHVVEIERLQKETKHEIERLGNHCYFLGSKCMSLLLFEINHLVVSLEADFEKSGSRADLKNALLPISEYLEILLINQFLKKCEVVEKSESPLATANISGIGIEDSVITMRLHDFLVLQISQWYLNLWELISVEDTRQRLWYLCPLISALIQVFGQQGRLDKLNFLLELPIQLVRDSEVEKVVANGASSNVLICSMLWYAINWFRVLLNSLTSLPHPLSTDIVTRFRHLVALENSLSRLLSMSDHVNVEQLYKCILPIPNWSQQCINDIGLDSRRLTFDKSPHQIQRKKTVHTSFGAISETFVPLRPTVLLILNVYQPSTFFELSVDNKDANTVQMFRSLLSVCLIYVDGSVDKNSRVKDALKSATQDTILMSARYFFFETRTWSILCKYMNTLQELSKLDDEYANMNPGCLFVRRDVLGCLRIYMSIARALIQCSISLSPEETFAPSSNHQLLISSLSELLVSRREAEVETMSAIGTEALNEHAWYKETIQQCFAKVYDLTHIFENEIVLAVDVVRALSSMLSFLESTSSEHMQHDCYLIIEQPDNSIRSELRAQLNSLVRTYLQKNWTWSSSQKFDPSDVEIFIRVYVQTTPVKLDAVQDMVMNGIVGFLRQCNGDYEDSDEINQMRSKFALLGEKTFGIYYHISLETLVTAVKYLDFQLDEADASLTYVLNYLMQALLLFKVLVCLAQSFPNPKFLGKLFKFGSQFLFTVIKAMKLFETHLKSHTNAILDCLTVLQATTRRLQILCTHAKLTQTPSVTNQIPKMKKLLETLVSKGEQMAISNGISDAYSTGILKARRIDGSTIVRDEFQAQWTMDTDHVQEAKSEAKRRRLDKM</sequence>
<accession>A0A024G5Z9</accession>
<evidence type="ECO:0000313" key="6">
    <source>
        <dbReference type="EMBL" id="CCI42187.1"/>
    </source>
</evidence>
<dbReference type="GO" id="GO:0031573">
    <property type="term" value="P:mitotic intra-S DNA damage checkpoint signaling"/>
    <property type="evidence" value="ECO:0007669"/>
    <property type="project" value="TreeGrafter"/>
</dbReference>
<comment type="similarity">
    <text evidence="5">Belongs to the Fanconi anemia protein FANCD2 family.</text>
</comment>
<name>A0A024G5Z9_9STRA</name>
<dbReference type="STRING" id="65357.A0A024G5Z9"/>
<evidence type="ECO:0000313" key="7">
    <source>
        <dbReference type="Proteomes" id="UP000053237"/>
    </source>
</evidence>
<dbReference type="Pfam" id="PF14631">
    <property type="entry name" value="FancD2"/>
    <property type="match status" value="3"/>
</dbReference>
<dbReference type="GO" id="GO:0005634">
    <property type="term" value="C:nucleus"/>
    <property type="evidence" value="ECO:0007669"/>
    <property type="project" value="UniProtKB-SubCell"/>
</dbReference>
<dbReference type="Proteomes" id="UP000053237">
    <property type="component" value="Unassembled WGS sequence"/>
</dbReference>
<dbReference type="InterPro" id="IPR029448">
    <property type="entry name" value="FANCD2"/>
</dbReference>
<dbReference type="GO" id="GO:1990918">
    <property type="term" value="P:double-strand break repair involved in meiotic recombination"/>
    <property type="evidence" value="ECO:0007669"/>
    <property type="project" value="TreeGrafter"/>
</dbReference>
<keyword evidence="4" id="KW-0539">Nucleus</keyword>
<keyword evidence="7" id="KW-1185">Reference proteome</keyword>
<comment type="subcellular location">
    <subcellularLocation>
        <location evidence="1">Nucleus</location>
    </subcellularLocation>
</comment>
<dbReference type="GO" id="GO:0000793">
    <property type="term" value="C:condensed chromosome"/>
    <property type="evidence" value="ECO:0007669"/>
    <property type="project" value="TreeGrafter"/>
</dbReference>
<dbReference type="PANTHER" id="PTHR32086">
    <property type="entry name" value="FANCONI ANEMIA GROUP D2 PROTEIN"/>
    <property type="match status" value="1"/>
</dbReference>
<organism evidence="6 7">
    <name type="scientific">Albugo candida</name>
    <dbReference type="NCBI Taxonomy" id="65357"/>
    <lineage>
        <taxon>Eukaryota</taxon>
        <taxon>Sar</taxon>
        <taxon>Stramenopiles</taxon>
        <taxon>Oomycota</taxon>
        <taxon>Peronosporomycetes</taxon>
        <taxon>Albuginales</taxon>
        <taxon>Albuginaceae</taxon>
        <taxon>Albugo</taxon>
    </lineage>
</organism>
<proteinExistence type="inferred from homology"/>
<gene>
    <name evidence="6" type="ORF">BN9_029710</name>
</gene>
<dbReference type="EMBL" id="CAIX01000030">
    <property type="protein sequence ID" value="CCI42187.1"/>
    <property type="molecule type" value="Genomic_DNA"/>
</dbReference>
<evidence type="ECO:0000256" key="4">
    <source>
        <dbReference type="ARBA" id="ARBA00023242"/>
    </source>
</evidence>
<protein>
    <submittedName>
        <fullName evidence="6">Uncharacterized protein</fullName>
    </submittedName>
</protein>